<evidence type="ECO:0000256" key="1">
    <source>
        <dbReference type="SAM" id="MobiDB-lite"/>
    </source>
</evidence>
<evidence type="ECO:0000313" key="2">
    <source>
        <dbReference type="EMBL" id="MCI69884.1"/>
    </source>
</evidence>
<proteinExistence type="predicted"/>
<evidence type="ECO:0000313" key="3">
    <source>
        <dbReference type="Proteomes" id="UP000265520"/>
    </source>
</evidence>
<accession>A0A392UB03</accession>
<dbReference type="AlphaFoldDB" id="A0A392UB03"/>
<keyword evidence="3" id="KW-1185">Reference proteome</keyword>
<protein>
    <submittedName>
        <fullName evidence="2">Uncharacterized protein</fullName>
    </submittedName>
</protein>
<sequence length="74" mass="7939">MPYYRQYSNGESSSSFSTQTANHHHGDIPVTLYSPNSNFGLQQGSNGGMTVSEPAYSISPHMFGADGNVNKANP</sequence>
<dbReference type="EMBL" id="LXQA010764849">
    <property type="protein sequence ID" value="MCI69884.1"/>
    <property type="molecule type" value="Genomic_DNA"/>
</dbReference>
<feature type="non-terminal residue" evidence="2">
    <location>
        <position position="74"/>
    </location>
</feature>
<dbReference type="Proteomes" id="UP000265520">
    <property type="component" value="Unassembled WGS sequence"/>
</dbReference>
<feature type="compositionally biased region" description="Polar residues" evidence="1">
    <location>
        <begin position="33"/>
        <end position="44"/>
    </location>
</feature>
<feature type="compositionally biased region" description="Polar residues" evidence="1">
    <location>
        <begin position="1"/>
        <end position="21"/>
    </location>
</feature>
<name>A0A392UB03_9FABA</name>
<reference evidence="2 3" key="1">
    <citation type="journal article" date="2018" name="Front. Plant Sci.">
        <title>Red Clover (Trifolium pratense) and Zigzag Clover (T. medium) - A Picture of Genomic Similarities and Differences.</title>
        <authorList>
            <person name="Dluhosova J."/>
            <person name="Istvanek J."/>
            <person name="Nedelnik J."/>
            <person name="Repkova J."/>
        </authorList>
    </citation>
    <scope>NUCLEOTIDE SEQUENCE [LARGE SCALE GENOMIC DNA]</scope>
    <source>
        <strain evidence="3">cv. 10/8</strain>
        <tissue evidence="2">Leaf</tissue>
    </source>
</reference>
<feature type="region of interest" description="Disordered" evidence="1">
    <location>
        <begin position="1"/>
        <end position="53"/>
    </location>
</feature>
<organism evidence="2 3">
    <name type="scientific">Trifolium medium</name>
    <dbReference type="NCBI Taxonomy" id="97028"/>
    <lineage>
        <taxon>Eukaryota</taxon>
        <taxon>Viridiplantae</taxon>
        <taxon>Streptophyta</taxon>
        <taxon>Embryophyta</taxon>
        <taxon>Tracheophyta</taxon>
        <taxon>Spermatophyta</taxon>
        <taxon>Magnoliopsida</taxon>
        <taxon>eudicotyledons</taxon>
        <taxon>Gunneridae</taxon>
        <taxon>Pentapetalae</taxon>
        <taxon>rosids</taxon>
        <taxon>fabids</taxon>
        <taxon>Fabales</taxon>
        <taxon>Fabaceae</taxon>
        <taxon>Papilionoideae</taxon>
        <taxon>50 kb inversion clade</taxon>
        <taxon>NPAAA clade</taxon>
        <taxon>Hologalegina</taxon>
        <taxon>IRL clade</taxon>
        <taxon>Trifolieae</taxon>
        <taxon>Trifolium</taxon>
    </lineage>
</organism>
<comment type="caution">
    <text evidence="2">The sequence shown here is derived from an EMBL/GenBank/DDBJ whole genome shotgun (WGS) entry which is preliminary data.</text>
</comment>